<comment type="caution">
    <text evidence="1">The sequence shown here is derived from an EMBL/GenBank/DDBJ whole genome shotgun (WGS) entry which is preliminary data.</text>
</comment>
<gene>
    <name evidence="1" type="ORF">C8N30_0689</name>
</gene>
<keyword evidence="2" id="KW-1185">Reference proteome</keyword>
<dbReference type="Proteomes" id="UP000284407">
    <property type="component" value="Unassembled WGS sequence"/>
</dbReference>
<sequence length="47" mass="5291">MSFRRPDDIDGLLIMNAVSALAAVHRSAFRKWVLRLYVGCLSTLITL</sequence>
<reference evidence="1 2" key="1">
    <citation type="submission" date="2018-09" db="EMBL/GenBank/DDBJ databases">
        <title>Genomic Encyclopedia of Archaeal and Bacterial Type Strains, Phase II (KMG-II): from individual species to whole genera.</title>
        <authorList>
            <person name="Goeker M."/>
        </authorList>
    </citation>
    <scope>NUCLEOTIDE SEQUENCE [LARGE SCALE GENOMIC DNA]</scope>
    <source>
        <strain evidence="1 2">DSM 11458</strain>
    </source>
</reference>
<evidence type="ECO:0000313" key="2">
    <source>
        <dbReference type="Proteomes" id="UP000284407"/>
    </source>
</evidence>
<organism evidence="1 2">
    <name type="scientific">Sulfitobacter guttiformis</name>
    <dbReference type="NCBI Taxonomy" id="74349"/>
    <lineage>
        <taxon>Bacteria</taxon>
        <taxon>Pseudomonadati</taxon>
        <taxon>Pseudomonadota</taxon>
        <taxon>Alphaproteobacteria</taxon>
        <taxon>Rhodobacterales</taxon>
        <taxon>Roseobacteraceae</taxon>
        <taxon>Sulfitobacter</taxon>
    </lineage>
</organism>
<name>A0A420DPM9_9RHOB</name>
<protein>
    <submittedName>
        <fullName evidence="1">Uncharacterized protein</fullName>
    </submittedName>
</protein>
<dbReference type="EMBL" id="RAQK01000001">
    <property type="protein sequence ID" value="RKE96138.1"/>
    <property type="molecule type" value="Genomic_DNA"/>
</dbReference>
<evidence type="ECO:0000313" key="1">
    <source>
        <dbReference type="EMBL" id="RKE96138.1"/>
    </source>
</evidence>
<dbReference type="RefSeq" id="WP_156949581.1">
    <property type="nucleotide sequence ID" value="NZ_RAQK01000001.1"/>
</dbReference>
<proteinExistence type="predicted"/>
<accession>A0A420DPM9</accession>
<dbReference type="AlphaFoldDB" id="A0A420DPM9"/>